<dbReference type="EMBL" id="AZHD01000005">
    <property type="protein sequence ID" value="OAA63774.1"/>
    <property type="molecule type" value="Genomic_DNA"/>
</dbReference>
<name>A0A167WGV7_9HYPO</name>
<keyword evidence="2" id="KW-0808">Transferase</keyword>
<accession>A0A167WGV7</accession>
<dbReference type="GO" id="GO:0005524">
    <property type="term" value="F:ATP binding"/>
    <property type="evidence" value="ECO:0007669"/>
    <property type="project" value="InterPro"/>
</dbReference>
<sequence>MAHGELSGDPFSKEVLRLRAEYEHRRVTTNLYPPAGRPFLELDVHFSSEPSKSHMTYWFEDGTETGQCVRIFNVPGTLSGDILRITRNLPPLTGHAEIDGDEIRPLDNAYDLPEELEDDSENAAELLATLPVVDVNPAKHFVKKAKYNSEIQNLLKCQGGSVDGHPRSPHVLRLLGRSSSGDLVFPKLTPSQHLLNSYSSLAIYKLWIGQLVDALECLHAAGVVHRDLGVKNFVFDESSGTPSLVVCDLEGRWGNRDAPEVSFDGGVDDSGWSPASDIYDTGDCIKNMVYANAPITHFVEWPVPEPLQTIVDACMQEKPEDRPTLAELRAMVEAIKV</sequence>
<dbReference type="InterPro" id="IPR011009">
    <property type="entry name" value="Kinase-like_dom_sf"/>
</dbReference>
<evidence type="ECO:0000259" key="1">
    <source>
        <dbReference type="SMART" id="SM00220"/>
    </source>
</evidence>
<dbReference type="SMART" id="SM00220">
    <property type="entry name" value="S_TKc"/>
    <property type="match status" value="1"/>
</dbReference>
<dbReference type="InterPro" id="IPR000719">
    <property type="entry name" value="Prot_kinase_dom"/>
</dbReference>
<dbReference type="Proteomes" id="UP000076874">
    <property type="component" value="Unassembled WGS sequence"/>
</dbReference>
<organism evidence="2 3">
    <name type="scientific">Niveomyces insectorum RCEF 264</name>
    <dbReference type="NCBI Taxonomy" id="1081102"/>
    <lineage>
        <taxon>Eukaryota</taxon>
        <taxon>Fungi</taxon>
        <taxon>Dikarya</taxon>
        <taxon>Ascomycota</taxon>
        <taxon>Pezizomycotina</taxon>
        <taxon>Sordariomycetes</taxon>
        <taxon>Hypocreomycetidae</taxon>
        <taxon>Hypocreales</taxon>
        <taxon>Cordycipitaceae</taxon>
        <taxon>Niveomyces</taxon>
    </lineage>
</organism>
<dbReference type="STRING" id="1081102.A0A167WGV7"/>
<keyword evidence="2" id="KW-0418">Kinase</keyword>
<feature type="domain" description="Protein kinase" evidence="1">
    <location>
        <begin position="142"/>
        <end position="335"/>
    </location>
</feature>
<dbReference type="SUPFAM" id="SSF56112">
    <property type="entry name" value="Protein kinase-like (PK-like)"/>
    <property type="match status" value="1"/>
</dbReference>
<protein>
    <submittedName>
        <fullName evidence="2">Protein kinase-like domain protein</fullName>
    </submittedName>
</protein>
<dbReference type="OrthoDB" id="1668230at2759"/>
<proteinExistence type="predicted"/>
<dbReference type="AlphaFoldDB" id="A0A167WGV7"/>
<reference evidence="2 3" key="1">
    <citation type="journal article" date="2016" name="Genome Biol. Evol.">
        <title>Divergent and convergent evolution of fungal pathogenicity.</title>
        <authorList>
            <person name="Shang Y."/>
            <person name="Xiao G."/>
            <person name="Zheng P."/>
            <person name="Cen K."/>
            <person name="Zhan S."/>
            <person name="Wang C."/>
        </authorList>
    </citation>
    <scope>NUCLEOTIDE SEQUENCE [LARGE SCALE GENOMIC DNA]</scope>
    <source>
        <strain evidence="2 3">RCEF 264</strain>
    </source>
</reference>
<comment type="caution">
    <text evidence="2">The sequence shown here is derived from an EMBL/GenBank/DDBJ whole genome shotgun (WGS) entry which is preliminary data.</text>
</comment>
<gene>
    <name evidence="2" type="ORF">SPI_03937</name>
</gene>
<evidence type="ECO:0000313" key="2">
    <source>
        <dbReference type="EMBL" id="OAA63774.1"/>
    </source>
</evidence>
<dbReference type="Gene3D" id="1.10.510.10">
    <property type="entry name" value="Transferase(Phosphotransferase) domain 1"/>
    <property type="match status" value="1"/>
</dbReference>
<evidence type="ECO:0000313" key="3">
    <source>
        <dbReference type="Proteomes" id="UP000076874"/>
    </source>
</evidence>
<keyword evidence="3" id="KW-1185">Reference proteome</keyword>
<dbReference type="GO" id="GO:0004672">
    <property type="term" value="F:protein kinase activity"/>
    <property type="evidence" value="ECO:0007669"/>
    <property type="project" value="InterPro"/>
</dbReference>